<feature type="compositionally biased region" description="Basic and acidic residues" evidence="1">
    <location>
        <begin position="97"/>
        <end position="107"/>
    </location>
</feature>
<organism evidence="2 3">
    <name type="scientific">Prorocentrum cordatum</name>
    <dbReference type="NCBI Taxonomy" id="2364126"/>
    <lineage>
        <taxon>Eukaryota</taxon>
        <taxon>Sar</taxon>
        <taxon>Alveolata</taxon>
        <taxon>Dinophyceae</taxon>
        <taxon>Prorocentrales</taxon>
        <taxon>Prorocentraceae</taxon>
        <taxon>Prorocentrum</taxon>
    </lineage>
</organism>
<protein>
    <submittedName>
        <fullName evidence="2">Uncharacterized protein</fullName>
    </submittedName>
</protein>
<feature type="region of interest" description="Disordered" evidence="1">
    <location>
        <begin position="1"/>
        <end position="28"/>
    </location>
</feature>
<proteinExistence type="predicted"/>
<dbReference type="Proteomes" id="UP001189429">
    <property type="component" value="Unassembled WGS sequence"/>
</dbReference>
<feature type="non-terminal residue" evidence="2">
    <location>
        <position position="107"/>
    </location>
</feature>
<reference evidence="2" key="1">
    <citation type="submission" date="2023-10" db="EMBL/GenBank/DDBJ databases">
        <authorList>
            <person name="Chen Y."/>
            <person name="Shah S."/>
            <person name="Dougan E. K."/>
            <person name="Thang M."/>
            <person name="Chan C."/>
        </authorList>
    </citation>
    <scope>NUCLEOTIDE SEQUENCE [LARGE SCALE GENOMIC DNA]</scope>
</reference>
<evidence type="ECO:0000313" key="2">
    <source>
        <dbReference type="EMBL" id="CAK0855510.1"/>
    </source>
</evidence>
<feature type="region of interest" description="Disordered" evidence="1">
    <location>
        <begin position="43"/>
        <end position="107"/>
    </location>
</feature>
<accession>A0ABN9UA39</accession>
<feature type="compositionally biased region" description="Polar residues" evidence="1">
    <location>
        <begin position="56"/>
        <end position="96"/>
    </location>
</feature>
<evidence type="ECO:0000313" key="3">
    <source>
        <dbReference type="Proteomes" id="UP001189429"/>
    </source>
</evidence>
<keyword evidence="3" id="KW-1185">Reference proteome</keyword>
<gene>
    <name evidence="2" type="ORF">PCOR1329_LOCUS46228</name>
</gene>
<comment type="caution">
    <text evidence="2">The sequence shown here is derived from an EMBL/GenBank/DDBJ whole genome shotgun (WGS) entry which is preliminary data.</text>
</comment>
<dbReference type="EMBL" id="CAUYUJ010015559">
    <property type="protein sequence ID" value="CAK0855510.1"/>
    <property type="molecule type" value="Genomic_DNA"/>
</dbReference>
<name>A0ABN9UA39_9DINO</name>
<evidence type="ECO:0000256" key="1">
    <source>
        <dbReference type="SAM" id="MobiDB-lite"/>
    </source>
</evidence>
<sequence length="107" mass="12691">MATRDASQPRAVANSVEPATARPTRGDETYAGAFDYKGYETNSTLPRHCHHEQRNLHWNKQRSNWNQRNTNWDSQNSGWNQQRPGRNQKSYENQRNSYDRQLRNEKQ</sequence>